<dbReference type="Pfam" id="PF00216">
    <property type="entry name" value="Bac_DNA_binding"/>
    <property type="match status" value="1"/>
</dbReference>
<dbReference type="AlphaFoldDB" id="A0A4R6ICS7"/>
<comment type="caution">
    <text evidence="2">The sequence shown here is derived from an EMBL/GenBank/DDBJ whole genome shotgun (WGS) entry which is preliminary data.</text>
</comment>
<keyword evidence="3" id="KW-1185">Reference proteome</keyword>
<dbReference type="PRINTS" id="PR01727">
    <property type="entry name" value="DNABINDINGHU"/>
</dbReference>
<dbReference type="GO" id="GO:0030527">
    <property type="term" value="F:structural constituent of chromatin"/>
    <property type="evidence" value="ECO:0007669"/>
    <property type="project" value="InterPro"/>
</dbReference>
<sequence length="91" mass="10205">MTKKELIERIVDHSGADKATVLTILNSISHVITQGLIQEEKITFGELGIFKTAIKKSRVAKNPRTGELVEVAQKRSVKFTPTKKLKEIIDF</sequence>
<protein>
    <submittedName>
        <fullName evidence="2">DNA-binding protein HU-beta</fullName>
    </submittedName>
</protein>
<comment type="similarity">
    <text evidence="1">Belongs to the bacterial histone-like protein family.</text>
</comment>
<accession>A0A4R6ICS7</accession>
<dbReference type="InterPro" id="IPR000119">
    <property type="entry name" value="Hist_DNA-bd"/>
</dbReference>
<gene>
    <name evidence="2" type="ORF">EI74_0680</name>
</gene>
<dbReference type="InterPro" id="IPR010992">
    <property type="entry name" value="IHF-like_DNA-bd_dom_sf"/>
</dbReference>
<dbReference type="CDD" id="cd00591">
    <property type="entry name" value="HU_IHF"/>
    <property type="match status" value="1"/>
</dbReference>
<dbReference type="GO" id="GO:0005829">
    <property type="term" value="C:cytosol"/>
    <property type="evidence" value="ECO:0007669"/>
    <property type="project" value="TreeGrafter"/>
</dbReference>
<dbReference type="SMART" id="SM00411">
    <property type="entry name" value="BHL"/>
    <property type="match status" value="1"/>
</dbReference>
<dbReference type="PANTHER" id="PTHR33175:SF2">
    <property type="entry name" value="INTEGRATION HOST FACTOR SUBUNIT ALPHA"/>
    <property type="match status" value="1"/>
</dbReference>
<keyword evidence="2" id="KW-0238">DNA-binding</keyword>
<evidence type="ECO:0000313" key="3">
    <source>
        <dbReference type="Proteomes" id="UP000295518"/>
    </source>
</evidence>
<dbReference type="Proteomes" id="UP000295518">
    <property type="component" value="Unassembled WGS sequence"/>
</dbReference>
<proteinExistence type="inferred from homology"/>
<dbReference type="PANTHER" id="PTHR33175">
    <property type="entry name" value="DNA-BINDING PROTEIN HU"/>
    <property type="match status" value="1"/>
</dbReference>
<dbReference type="Gene3D" id="4.10.520.10">
    <property type="entry name" value="IHF-like DNA-binding proteins"/>
    <property type="match status" value="1"/>
</dbReference>
<dbReference type="SUPFAM" id="SSF47729">
    <property type="entry name" value="IHF-like DNA-binding proteins"/>
    <property type="match status" value="1"/>
</dbReference>
<dbReference type="RefSeq" id="WP_094254835.1">
    <property type="nucleotide sequence ID" value="NZ_NNCE01000006.1"/>
</dbReference>
<name>A0A4R6ICS7_9MOLU</name>
<evidence type="ECO:0000313" key="2">
    <source>
        <dbReference type="EMBL" id="TDO19411.1"/>
    </source>
</evidence>
<dbReference type="OrthoDB" id="399230at2"/>
<reference evidence="2 3" key="1">
    <citation type="submission" date="2019-03" db="EMBL/GenBank/DDBJ databases">
        <title>Genomic Encyclopedia of Archaeal and Bacterial Type Strains, Phase II (KMG-II): from individual species to whole genera.</title>
        <authorList>
            <person name="Goeker M."/>
        </authorList>
    </citation>
    <scope>NUCLEOTIDE SEQUENCE [LARGE SCALE GENOMIC DNA]</scope>
    <source>
        <strain evidence="2 3">ATCC 700618</strain>
    </source>
</reference>
<dbReference type="EMBL" id="SNWN01000014">
    <property type="protein sequence ID" value="TDO19411.1"/>
    <property type="molecule type" value="Genomic_DNA"/>
</dbReference>
<organism evidence="2 3">
    <name type="scientific">Mycoplasma testudineum</name>
    <dbReference type="NCBI Taxonomy" id="244584"/>
    <lineage>
        <taxon>Bacteria</taxon>
        <taxon>Bacillati</taxon>
        <taxon>Mycoplasmatota</taxon>
        <taxon>Mollicutes</taxon>
        <taxon>Mycoplasmataceae</taxon>
        <taxon>Mycoplasma</taxon>
    </lineage>
</organism>
<evidence type="ECO:0000256" key="1">
    <source>
        <dbReference type="RuleBase" id="RU003939"/>
    </source>
</evidence>
<dbReference type="GO" id="GO:0003677">
    <property type="term" value="F:DNA binding"/>
    <property type="evidence" value="ECO:0007669"/>
    <property type="project" value="UniProtKB-KW"/>
</dbReference>